<protein>
    <recommendedName>
        <fullName evidence="5">Helicase required for RNAi-mediated heterochromatin assembly 1</fullName>
    </recommendedName>
</protein>
<organism evidence="3 4">
    <name type="scientific">Glutinoglossum americanum</name>
    <dbReference type="NCBI Taxonomy" id="1670608"/>
    <lineage>
        <taxon>Eukaryota</taxon>
        <taxon>Fungi</taxon>
        <taxon>Dikarya</taxon>
        <taxon>Ascomycota</taxon>
        <taxon>Pezizomycotina</taxon>
        <taxon>Geoglossomycetes</taxon>
        <taxon>Geoglossales</taxon>
        <taxon>Geoglossaceae</taxon>
        <taxon>Glutinoglossum</taxon>
    </lineage>
</organism>
<proteinExistence type="predicted"/>
<feature type="domain" description="DNA2/NAM7 helicase helicase" evidence="1">
    <location>
        <begin position="297"/>
        <end position="664"/>
    </location>
</feature>
<evidence type="ECO:0000313" key="3">
    <source>
        <dbReference type="EMBL" id="KAH0537467.1"/>
    </source>
</evidence>
<dbReference type="InterPro" id="IPR041677">
    <property type="entry name" value="DNA2/NAM7_AAA_11"/>
</dbReference>
<evidence type="ECO:0008006" key="5">
    <source>
        <dbReference type="Google" id="ProtNLM"/>
    </source>
</evidence>
<dbReference type="GO" id="GO:0004386">
    <property type="term" value="F:helicase activity"/>
    <property type="evidence" value="ECO:0007669"/>
    <property type="project" value="InterPro"/>
</dbReference>
<dbReference type="Pfam" id="PF13086">
    <property type="entry name" value="AAA_11"/>
    <property type="match status" value="1"/>
</dbReference>
<dbReference type="GO" id="GO:0031048">
    <property type="term" value="P:regulatory ncRNA-mediated heterochromatin formation"/>
    <property type="evidence" value="ECO:0007669"/>
    <property type="project" value="TreeGrafter"/>
</dbReference>
<dbReference type="InterPro" id="IPR027417">
    <property type="entry name" value="P-loop_NTPase"/>
</dbReference>
<dbReference type="Proteomes" id="UP000698800">
    <property type="component" value="Unassembled WGS sequence"/>
</dbReference>
<comment type="caution">
    <text evidence="3">The sequence shown here is derived from an EMBL/GenBank/DDBJ whole genome shotgun (WGS) entry which is preliminary data.</text>
</comment>
<dbReference type="Pfam" id="PF25396">
    <property type="entry name" value="ZNFX1"/>
    <property type="match status" value="1"/>
</dbReference>
<dbReference type="InterPro" id="IPR045055">
    <property type="entry name" value="DNA2/NAM7-like"/>
</dbReference>
<dbReference type="OrthoDB" id="409395at2759"/>
<accession>A0A9P8I2E5</accession>
<dbReference type="EMBL" id="JAGHQL010000144">
    <property type="protein sequence ID" value="KAH0537467.1"/>
    <property type="molecule type" value="Genomic_DNA"/>
</dbReference>
<evidence type="ECO:0000313" key="4">
    <source>
        <dbReference type="Proteomes" id="UP000698800"/>
    </source>
</evidence>
<dbReference type="InterPro" id="IPR057373">
    <property type="entry name" value="ZNFX1"/>
</dbReference>
<sequence>MASIPANEAIRAYGRTSQTGSGESWLSKPEIPTTSEILGVAGDKFMDIPGNKIDGPWSSKEDFISTHYELLREDAVAPLRDAVADVKENPQMKDDANLCIYDNVSKIFSRKPLVLTGIQVHILGFTFSQLGPAARIVISLARAGKRILWQQSKRLLPGTLVALTPADDMFTEHCVVATVAARPLAGVELNPAEVDIFFAHPEDVQINPLRRWVMVEARTGYYEAYRHNLVALQRLMTEKFPLSEHLMKLTKVCDAPKYVKDSPCLDLSKVFRSEEVQGPLENINILSKWPEVKSTALDESQISAFRNILTKELAVIQGPPGTGKTYVSILALKAILDNMSNEDPPVIVIAQTNHALDQLLRHIAVFEPDFIRLGGRTIDQDIIKNRTLHSVRNLHPTPRISGSLRGPAMKKLKDLTDSMITILTPLQQKEPFSPELLRNLNILNDAQCESFHRGADEWVRIVDENHPPGPVALWLGDCLLQINSYHKPDDFGFEVEDADLEFEQLREIEAEAPGHADEDNDSLKGAWFPLQVHYQGEQSLIARTSIERALGMTDMWEIPDHLRGTIYNYLWEKAVSILEVSFRAKVKEYMEVVRQLKLGKWEFDSVILQKAQVIGMTVTGLSKNRGLVASLKPRIIMVEEAAETLEGLVMSACMESVEHLILVG</sequence>
<dbReference type="Gene3D" id="3.40.50.300">
    <property type="entry name" value="P-loop containing nucleotide triphosphate hydrolases"/>
    <property type="match status" value="2"/>
</dbReference>
<feature type="domain" description="ZNFX1" evidence="2">
    <location>
        <begin position="119"/>
        <end position="218"/>
    </location>
</feature>
<dbReference type="GO" id="GO:0031380">
    <property type="term" value="C:nuclear RNA-directed RNA polymerase complex"/>
    <property type="evidence" value="ECO:0007669"/>
    <property type="project" value="TreeGrafter"/>
</dbReference>
<dbReference type="AlphaFoldDB" id="A0A9P8I2E5"/>
<dbReference type="PANTHER" id="PTHR10887:SF341">
    <property type="entry name" value="NFX1-TYPE ZINC FINGER-CONTAINING PROTEIN 1"/>
    <property type="match status" value="1"/>
</dbReference>
<evidence type="ECO:0000259" key="1">
    <source>
        <dbReference type="Pfam" id="PF13086"/>
    </source>
</evidence>
<reference evidence="3" key="1">
    <citation type="submission" date="2021-03" db="EMBL/GenBank/DDBJ databases">
        <title>Comparative genomics and phylogenomic investigation of the class Geoglossomycetes provide insights into ecological specialization and systematics.</title>
        <authorList>
            <person name="Melie T."/>
            <person name="Pirro S."/>
            <person name="Miller A.N."/>
            <person name="Quandt A."/>
        </authorList>
    </citation>
    <scope>NUCLEOTIDE SEQUENCE</scope>
    <source>
        <strain evidence="3">GBOQ0MN5Z8</strain>
    </source>
</reference>
<dbReference type="PANTHER" id="PTHR10887">
    <property type="entry name" value="DNA2/NAM7 HELICASE FAMILY"/>
    <property type="match status" value="1"/>
</dbReference>
<keyword evidence="4" id="KW-1185">Reference proteome</keyword>
<evidence type="ECO:0000259" key="2">
    <source>
        <dbReference type="Pfam" id="PF25396"/>
    </source>
</evidence>
<dbReference type="SUPFAM" id="SSF52540">
    <property type="entry name" value="P-loop containing nucleoside triphosphate hydrolases"/>
    <property type="match status" value="1"/>
</dbReference>
<gene>
    <name evidence="3" type="ORF">FGG08_005730</name>
</gene>
<name>A0A9P8I2E5_9PEZI</name>